<dbReference type="NCBIfam" id="NF047658">
    <property type="entry name" value="HYC_CC_PP"/>
    <property type="match status" value="1"/>
</dbReference>
<gene>
    <name evidence="1" type="ORF">BC659_1669</name>
</gene>
<evidence type="ECO:0000313" key="1">
    <source>
        <dbReference type="EMBL" id="TDO26363.1"/>
    </source>
</evidence>
<organism evidence="1 2">
    <name type="scientific">Sediminibacterium goheungense</name>
    <dbReference type="NCBI Taxonomy" id="1086393"/>
    <lineage>
        <taxon>Bacteria</taxon>
        <taxon>Pseudomonadati</taxon>
        <taxon>Bacteroidota</taxon>
        <taxon>Chitinophagia</taxon>
        <taxon>Chitinophagales</taxon>
        <taxon>Chitinophagaceae</taxon>
        <taxon>Sediminibacterium</taxon>
    </lineage>
</organism>
<dbReference type="InterPro" id="IPR058512">
    <property type="entry name" value="DUF8199"/>
</dbReference>
<name>A0A4R6IUR1_9BACT</name>
<proteinExistence type="predicted"/>
<evidence type="ECO:0000313" key="2">
    <source>
        <dbReference type="Proteomes" id="UP000295741"/>
    </source>
</evidence>
<reference evidence="1 2" key="1">
    <citation type="submission" date="2019-03" db="EMBL/GenBank/DDBJ databases">
        <title>Genomic Encyclopedia of Archaeal and Bacterial Type Strains, Phase II (KMG-II): from individual species to whole genera.</title>
        <authorList>
            <person name="Goeker M."/>
        </authorList>
    </citation>
    <scope>NUCLEOTIDE SEQUENCE [LARGE SCALE GENOMIC DNA]</scope>
    <source>
        <strain evidence="1 2">DSM 28323</strain>
    </source>
</reference>
<dbReference type="Proteomes" id="UP000295741">
    <property type="component" value="Unassembled WGS sequence"/>
</dbReference>
<dbReference type="InterPro" id="IPR058060">
    <property type="entry name" value="HYC_CC_PP"/>
</dbReference>
<dbReference type="EMBL" id="SNWP01000011">
    <property type="protein sequence ID" value="TDO26363.1"/>
    <property type="molecule type" value="Genomic_DNA"/>
</dbReference>
<dbReference type="AlphaFoldDB" id="A0A4R6IUR1"/>
<protein>
    <submittedName>
        <fullName evidence="1">Uncharacterized protein</fullName>
    </submittedName>
</protein>
<comment type="caution">
    <text evidence="1">The sequence shown here is derived from an EMBL/GenBank/DDBJ whole genome shotgun (WGS) entry which is preliminary data.</text>
</comment>
<dbReference type="Pfam" id="PF26622">
    <property type="entry name" value="DUF8199"/>
    <property type="match status" value="1"/>
</dbReference>
<sequence length="128" mass="14331">MKKIFIILMLLIYGSATMGATIHMHYCMNKYVGGSLWHGKDDNKCGKCGMKEKKDGCCKDKHKQVKLTTDHQKTATQFVELPELPTFVTSLIDIVVSVSSLSINYPTSNGPSKTLRGRLYILNCVFLI</sequence>
<keyword evidence="2" id="KW-1185">Reference proteome</keyword>
<accession>A0A4R6IUR1</accession>